<dbReference type="Pfam" id="PF01230">
    <property type="entry name" value="HIT"/>
    <property type="match status" value="1"/>
</dbReference>
<dbReference type="GO" id="GO:0009117">
    <property type="term" value="P:nucleotide metabolic process"/>
    <property type="evidence" value="ECO:0007669"/>
    <property type="project" value="TreeGrafter"/>
</dbReference>
<dbReference type="PANTHER" id="PTHR46648:SF1">
    <property type="entry name" value="ADENOSINE 5'-MONOPHOSPHORAMIDASE HNT1"/>
    <property type="match status" value="1"/>
</dbReference>
<dbReference type="AlphaFoldDB" id="A0A6N7EV52"/>
<evidence type="ECO:0000256" key="3">
    <source>
        <dbReference type="PROSITE-ProRule" id="PRU00464"/>
    </source>
</evidence>
<accession>A0A6N7EV52</accession>
<reference evidence="5 6" key="1">
    <citation type="submission" date="2019-10" db="EMBL/GenBank/DDBJ databases">
        <title>Cardiobacteriales fam. a chemoheterotrophic member of the order Cardiobacteriales, and proposal of Cardiobacteriales fam. nov.</title>
        <authorList>
            <person name="Wang C."/>
        </authorList>
    </citation>
    <scope>NUCLEOTIDE SEQUENCE [LARGE SCALE GENOMIC DNA]</scope>
    <source>
        <strain evidence="5 6">ML27</strain>
    </source>
</reference>
<dbReference type="Proteomes" id="UP000471298">
    <property type="component" value="Unassembled WGS sequence"/>
</dbReference>
<dbReference type="PROSITE" id="PS51084">
    <property type="entry name" value="HIT_2"/>
    <property type="match status" value="1"/>
</dbReference>
<feature type="domain" description="HIT" evidence="4">
    <location>
        <begin position="1"/>
        <end position="104"/>
    </location>
</feature>
<dbReference type="SUPFAM" id="SSF54197">
    <property type="entry name" value="HIT-like"/>
    <property type="match status" value="1"/>
</dbReference>
<dbReference type="PANTHER" id="PTHR46648">
    <property type="entry name" value="HIT FAMILY PROTEIN 1"/>
    <property type="match status" value="1"/>
</dbReference>
<organism evidence="5 6">
    <name type="scientific">Ostreibacterium oceani</name>
    <dbReference type="NCBI Taxonomy" id="2654998"/>
    <lineage>
        <taxon>Bacteria</taxon>
        <taxon>Pseudomonadati</taxon>
        <taxon>Pseudomonadota</taxon>
        <taxon>Gammaproteobacteria</taxon>
        <taxon>Cardiobacteriales</taxon>
        <taxon>Ostreibacteriaceae</taxon>
        <taxon>Ostreibacterium</taxon>
    </lineage>
</organism>
<evidence type="ECO:0000256" key="1">
    <source>
        <dbReference type="PIRSR" id="PIRSR601310-1"/>
    </source>
</evidence>
<gene>
    <name evidence="5" type="ORF">GCU85_06820</name>
</gene>
<protein>
    <submittedName>
        <fullName evidence="5">HIT domain-containing protein</fullName>
    </submittedName>
</protein>
<keyword evidence="6" id="KW-1185">Reference proteome</keyword>
<feature type="short sequence motif" description="Histidine triad motif" evidence="2 3">
    <location>
        <begin position="89"/>
        <end position="93"/>
    </location>
</feature>
<evidence type="ECO:0000313" key="5">
    <source>
        <dbReference type="EMBL" id="MPV86441.1"/>
    </source>
</evidence>
<evidence type="ECO:0000259" key="4">
    <source>
        <dbReference type="PROSITE" id="PS51084"/>
    </source>
</evidence>
<proteinExistence type="predicted"/>
<dbReference type="PRINTS" id="PR00332">
    <property type="entry name" value="HISTRIAD"/>
</dbReference>
<evidence type="ECO:0000256" key="2">
    <source>
        <dbReference type="PIRSR" id="PIRSR601310-3"/>
    </source>
</evidence>
<dbReference type="InterPro" id="IPR036265">
    <property type="entry name" value="HIT-like_sf"/>
</dbReference>
<comment type="caution">
    <text evidence="5">The sequence shown here is derived from an EMBL/GenBank/DDBJ whole genome shotgun (WGS) entry which is preliminary data.</text>
</comment>
<dbReference type="InterPro" id="IPR001310">
    <property type="entry name" value="Histidine_triad_HIT"/>
</dbReference>
<dbReference type="InterPro" id="IPR011146">
    <property type="entry name" value="HIT-like"/>
</dbReference>
<name>A0A6N7EV52_9GAMM</name>
<feature type="active site" description="Tele-AMP-histidine intermediate" evidence="1">
    <location>
        <position position="91"/>
    </location>
</feature>
<evidence type="ECO:0000313" key="6">
    <source>
        <dbReference type="Proteomes" id="UP000471298"/>
    </source>
</evidence>
<sequence length="129" mass="14106">MVQGDIAPIKVYEDDNVMVIMDIFPESKGHLLIIPKAHYDDLLTMPSALLTAVMALSQRLAVAAKAALAADGIKIVQYNGKAAGQTVFHYHMHVIPAYTGQPFARHATKPADEDELRALANRIADNLRD</sequence>
<dbReference type="GO" id="GO:0003824">
    <property type="term" value="F:catalytic activity"/>
    <property type="evidence" value="ECO:0007669"/>
    <property type="project" value="InterPro"/>
</dbReference>
<dbReference type="Gene3D" id="3.30.428.10">
    <property type="entry name" value="HIT-like"/>
    <property type="match status" value="1"/>
</dbReference>
<dbReference type="EMBL" id="WHNW01000007">
    <property type="protein sequence ID" value="MPV86441.1"/>
    <property type="molecule type" value="Genomic_DNA"/>
</dbReference>
<dbReference type="InParanoid" id="A0A6N7EV52"/>
<dbReference type="FunCoup" id="A0A6N7EV52">
    <property type="interactions" value="483"/>
</dbReference>